<gene>
    <name evidence="2" type="ORF">J2S41_005001</name>
</gene>
<reference evidence="2" key="1">
    <citation type="submission" date="2023-07" db="EMBL/GenBank/DDBJ databases">
        <title>Sequencing the genomes of 1000 actinobacteria strains.</title>
        <authorList>
            <person name="Klenk H.-P."/>
        </authorList>
    </citation>
    <scope>NUCLEOTIDE SEQUENCE</scope>
    <source>
        <strain evidence="2">DSM 44707</strain>
    </source>
</reference>
<evidence type="ECO:0000313" key="3">
    <source>
        <dbReference type="Proteomes" id="UP001183643"/>
    </source>
</evidence>
<name>A0AAE3YTQ1_9ACTN</name>
<comment type="caution">
    <text evidence="2">The sequence shown here is derived from an EMBL/GenBank/DDBJ whole genome shotgun (WGS) entry which is preliminary data.</text>
</comment>
<dbReference type="Proteomes" id="UP001183643">
    <property type="component" value="Unassembled WGS sequence"/>
</dbReference>
<sequence length="78" mass="8107">MAWGYVGEQHCRFTALRDAAGGWGEPAPGCPPVREVRDGGRVTALTVGDHVLPIDLSDPPAADPFGSGPDVPPPTTED</sequence>
<proteinExistence type="predicted"/>
<protein>
    <submittedName>
        <fullName evidence="2">Uncharacterized protein</fullName>
    </submittedName>
</protein>
<dbReference type="AlphaFoldDB" id="A0AAE3YTQ1"/>
<keyword evidence="3" id="KW-1185">Reference proteome</keyword>
<organism evidence="2 3">
    <name type="scientific">Catenuloplanes atrovinosus</name>
    <dbReference type="NCBI Taxonomy" id="137266"/>
    <lineage>
        <taxon>Bacteria</taxon>
        <taxon>Bacillati</taxon>
        <taxon>Actinomycetota</taxon>
        <taxon>Actinomycetes</taxon>
        <taxon>Micromonosporales</taxon>
        <taxon>Micromonosporaceae</taxon>
        <taxon>Catenuloplanes</taxon>
    </lineage>
</organism>
<accession>A0AAE3YTQ1</accession>
<evidence type="ECO:0000256" key="1">
    <source>
        <dbReference type="SAM" id="MobiDB-lite"/>
    </source>
</evidence>
<feature type="region of interest" description="Disordered" evidence="1">
    <location>
        <begin position="55"/>
        <end position="78"/>
    </location>
</feature>
<dbReference type="RefSeq" id="WP_310371009.1">
    <property type="nucleotide sequence ID" value="NZ_JAVDYB010000001.1"/>
</dbReference>
<dbReference type="EMBL" id="JAVDYB010000001">
    <property type="protein sequence ID" value="MDR7278223.1"/>
    <property type="molecule type" value="Genomic_DNA"/>
</dbReference>
<evidence type="ECO:0000313" key="2">
    <source>
        <dbReference type="EMBL" id="MDR7278223.1"/>
    </source>
</evidence>